<dbReference type="CDD" id="cd16037">
    <property type="entry name" value="sulfatase_like"/>
    <property type="match status" value="1"/>
</dbReference>
<organism evidence="2 3">
    <name type="scientific">Paenibacillus foliorum</name>
    <dbReference type="NCBI Taxonomy" id="2654974"/>
    <lineage>
        <taxon>Bacteria</taxon>
        <taxon>Bacillati</taxon>
        <taxon>Bacillota</taxon>
        <taxon>Bacilli</taxon>
        <taxon>Bacillales</taxon>
        <taxon>Paenibacillaceae</taxon>
        <taxon>Paenibacillus</taxon>
    </lineage>
</organism>
<name>A0A972JZY7_9BACL</name>
<dbReference type="EMBL" id="WHOD01000052">
    <property type="protein sequence ID" value="NOU94086.1"/>
    <property type="molecule type" value="Genomic_DNA"/>
</dbReference>
<dbReference type="AlphaFoldDB" id="A0A972JZY7"/>
<dbReference type="Pfam" id="PF00884">
    <property type="entry name" value="Sulfatase"/>
    <property type="match status" value="1"/>
</dbReference>
<dbReference type="GO" id="GO:0015024">
    <property type="term" value="F:glucuronate-2-sulfatase activity"/>
    <property type="evidence" value="ECO:0007669"/>
    <property type="project" value="TreeGrafter"/>
</dbReference>
<dbReference type="InterPro" id="IPR000917">
    <property type="entry name" value="Sulfatase_N"/>
</dbReference>
<sequence length="455" mass="51581">MANTILLMSDEHNPMISSVYGHPFIQTPHMERMAAYGTMYRNAYCPSPLCLPCRSSFMSGKRVHELQTYNNCLMNVKKEQLTYGKVLADQGVHSVYIGKVDVYDRGENLGFSELFQPRDRKFPGDVNIQRSPLGIRHGAEAKGNNYGVREDAFDNDIAKVDQALQWLASSAPKLDCPWVLTVNVVNPHPPQWNTQEFWDMYPEGDLPKYGTEQASANHPYARDLRDHFNWDLFTEEQVRGLRRGYYGNVSFVDQQLGRLIEYLERSGLAETTNLLYVSDHGEMLGKFGMWFKSSMFEDSVRVPCLAMGPDYRAGAIVETLVDLLDVQASLFWSAGASRPADWVGTPLQEIPDNDSERIVFSEYHGHGTRSGAYMIRKGDWKLIYNMDAPHQLFQLAEDPDELCNVFTQHPRHAQELEAELRKICTPELENAAAHQFEQRQIESLGAGDGKGVNNG</sequence>
<comment type="caution">
    <text evidence="2">The sequence shown here is derived from an EMBL/GenBank/DDBJ whole genome shotgun (WGS) entry which is preliminary data.</text>
</comment>
<keyword evidence="3" id="KW-1185">Reference proteome</keyword>
<keyword evidence="2" id="KW-0378">Hydrolase</keyword>
<evidence type="ECO:0000313" key="3">
    <source>
        <dbReference type="Proteomes" id="UP000641588"/>
    </source>
</evidence>
<evidence type="ECO:0000313" key="2">
    <source>
        <dbReference type="EMBL" id="NOU94086.1"/>
    </source>
</evidence>
<dbReference type="PANTHER" id="PTHR46615:SF1">
    <property type="entry name" value="ARYLSULFATASE K"/>
    <property type="match status" value="1"/>
</dbReference>
<dbReference type="InterPro" id="IPR017850">
    <property type="entry name" value="Alkaline_phosphatase_core_sf"/>
</dbReference>
<dbReference type="PANTHER" id="PTHR46615">
    <property type="entry name" value="ARYLSULFATASE K"/>
    <property type="match status" value="1"/>
</dbReference>
<proteinExistence type="predicted"/>
<evidence type="ECO:0000259" key="1">
    <source>
        <dbReference type="Pfam" id="PF00884"/>
    </source>
</evidence>
<accession>A0A972JZY7</accession>
<protein>
    <submittedName>
        <fullName evidence="2">Sulfatase-like hydrolase/transferase</fullName>
    </submittedName>
</protein>
<dbReference type="Gene3D" id="3.40.720.10">
    <property type="entry name" value="Alkaline Phosphatase, subunit A"/>
    <property type="match status" value="1"/>
</dbReference>
<dbReference type="Proteomes" id="UP000641588">
    <property type="component" value="Unassembled WGS sequence"/>
</dbReference>
<reference evidence="2" key="1">
    <citation type="submission" date="2019-10" db="EMBL/GenBank/DDBJ databases">
        <title>Description of Paenibacillus glebae sp. nov.</title>
        <authorList>
            <person name="Carlier A."/>
            <person name="Qi S."/>
        </authorList>
    </citation>
    <scope>NUCLEOTIDE SEQUENCE</scope>
    <source>
        <strain evidence="2">LMG 31456</strain>
    </source>
</reference>
<gene>
    <name evidence="2" type="ORF">GC093_12785</name>
</gene>
<dbReference type="GO" id="GO:0004065">
    <property type="term" value="F:arylsulfatase activity"/>
    <property type="evidence" value="ECO:0007669"/>
    <property type="project" value="TreeGrafter"/>
</dbReference>
<feature type="domain" description="Sulfatase N-terminal" evidence="1">
    <location>
        <begin position="3"/>
        <end position="331"/>
    </location>
</feature>
<dbReference type="RefSeq" id="WP_171652278.1">
    <property type="nucleotide sequence ID" value="NZ_WHOD01000052.1"/>
</dbReference>
<dbReference type="SUPFAM" id="SSF53649">
    <property type="entry name" value="Alkaline phosphatase-like"/>
    <property type="match status" value="1"/>
</dbReference>
<dbReference type="InterPro" id="IPR051849">
    <property type="entry name" value="GAG-degrading_sulfatase"/>
</dbReference>